<dbReference type="PANTHER" id="PTHR22602:SF0">
    <property type="entry name" value="TRANSFERASE CAF17, MITOCHONDRIAL-RELATED"/>
    <property type="match status" value="1"/>
</dbReference>
<gene>
    <name evidence="2" type="ORF">AACH10_18620</name>
</gene>
<proteinExistence type="predicted"/>
<dbReference type="EMBL" id="JBBUTH010000009">
    <property type="protein sequence ID" value="MEK8052272.1"/>
    <property type="molecule type" value="Genomic_DNA"/>
</dbReference>
<protein>
    <submittedName>
        <fullName evidence="2">Folate-binding protein</fullName>
    </submittedName>
</protein>
<evidence type="ECO:0000313" key="3">
    <source>
        <dbReference type="Proteomes" id="UP001365405"/>
    </source>
</evidence>
<evidence type="ECO:0000313" key="2">
    <source>
        <dbReference type="EMBL" id="MEK8052272.1"/>
    </source>
</evidence>
<dbReference type="InterPro" id="IPR045179">
    <property type="entry name" value="YgfZ/GcvT"/>
</dbReference>
<name>A0ABU9CKA3_9BURK</name>
<dbReference type="SUPFAM" id="SSF103025">
    <property type="entry name" value="Folate-binding domain"/>
    <property type="match status" value="1"/>
</dbReference>
<dbReference type="RefSeq" id="WP_341411987.1">
    <property type="nucleotide sequence ID" value="NZ_JBBUTH010000009.1"/>
</dbReference>
<dbReference type="PANTHER" id="PTHR22602">
    <property type="entry name" value="TRANSFERASE CAF17, MITOCHONDRIAL-RELATED"/>
    <property type="match status" value="1"/>
</dbReference>
<dbReference type="NCBIfam" id="TIGR03317">
    <property type="entry name" value="ygfZ_signature"/>
    <property type="match status" value="1"/>
</dbReference>
<dbReference type="Gene3D" id="2.40.30.160">
    <property type="match status" value="1"/>
</dbReference>
<dbReference type="InterPro" id="IPR006222">
    <property type="entry name" value="GCVT_N"/>
</dbReference>
<dbReference type="Pfam" id="PF01571">
    <property type="entry name" value="GCV_T"/>
    <property type="match status" value="1"/>
</dbReference>
<reference evidence="2 3" key="1">
    <citation type="submission" date="2024-04" db="EMBL/GenBank/DDBJ databases">
        <title>Novel species of the genus Ideonella isolated from streams.</title>
        <authorList>
            <person name="Lu H."/>
        </authorList>
    </citation>
    <scope>NUCLEOTIDE SEQUENCE [LARGE SCALE GENOMIC DNA]</scope>
    <source>
        <strain evidence="2 3">DXS22W</strain>
    </source>
</reference>
<evidence type="ECO:0000259" key="1">
    <source>
        <dbReference type="Pfam" id="PF01571"/>
    </source>
</evidence>
<organism evidence="2 3">
    <name type="scientific">Pseudaquabacterium inlustre</name>
    <dbReference type="NCBI Taxonomy" id="2984192"/>
    <lineage>
        <taxon>Bacteria</taxon>
        <taxon>Pseudomonadati</taxon>
        <taxon>Pseudomonadota</taxon>
        <taxon>Betaproteobacteria</taxon>
        <taxon>Burkholderiales</taxon>
        <taxon>Sphaerotilaceae</taxon>
        <taxon>Pseudaquabacterium</taxon>
    </lineage>
</organism>
<dbReference type="InterPro" id="IPR017703">
    <property type="entry name" value="YgfZ/GCV_T_CS"/>
</dbReference>
<accession>A0ABU9CKA3</accession>
<comment type="caution">
    <text evidence="2">The sequence shown here is derived from an EMBL/GenBank/DDBJ whole genome shotgun (WGS) entry which is preliminary data.</text>
</comment>
<sequence>MSTEPVTAAPALPAVAASADGALRLADWGLIRAEGPDAATFLHGQLTQDIQNLKPGQARLAGYCSAKGRLLASFVVWRESAETLWLACSADLLAPTLKRLSMFVLRAKCKLSDASAERALWGVAGASAAPLLGGAAVWATAEAEGGTLVRLPDAAGLPRALLCRPAEAPAPALPALDAGTWAWLEVHSGVARVVAATVEQFVPQMVNLELVGGVNFQKGCYPGQEVVARSQYRGTLKRRAMLFDSPASLSVGQEVFHDADPGQPAGLVALAAPRPEGGSSALIEVKLAALEGGSLHAGAADGPLLARGALPYALPQDAA</sequence>
<dbReference type="Gene3D" id="3.30.70.1400">
    <property type="entry name" value="Aminomethyltransferase beta-barrel domains"/>
    <property type="match status" value="1"/>
</dbReference>
<keyword evidence="3" id="KW-1185">Reference proteome</keyword>
<feature type="domain" description="GCVT N-terminal" evidence="1">
    <location>
        <begin position="30"/>
        <end position="134"/>
    </location>
</feature>
<dbReference type="Proteomes" id="UP001365405">
    <property type="component" value="Unassembled WGS sequence"/>
</dbReference>